<accession>A0ABN6NCQ5</accession>
<dbReference type="InterPro" id="IPR023346">
    <property type="entry name" value="Lysozyme-like_dom_sf"/>
</dbReference>
<keyword evidence="10" id="KW-0645">Protease</keyword>
<keyword evidence="31" id="KW-1185">Reference proteome</keyword>
<evidence type="ECO:0000256" key="15">
    <source>
        <dbReference type="ARBA" id="ARBA00022960"/>
    </source>
</evidence>
<evidence type="ECO:0000256" key="1">
    <source>
        <dbReference type="ARBA" id="ARBA00004249"/>
    </source>
</evidence>
<comment type="catalytic activity">
    <reaction evidence="25">
        <text>[GlcNAc-(1-&gt;4)-Mur2Ac(oyl-L-Ala-gamma-D-Glu-L-Lys-D-Ala-D-Ala)](n)-di-trans,octa-cis-undecaprenyl diphosphate + beta-D-GlcNAc-(1-&gt;4)-Mur2Ac(oyl-L-Ala-gamma-D-Glu-L-Lys-D-Ala-D-Ala)-di-trans,octa-cis-undecaprenyl diphosphate = [GlcNAc-(1-&gt;4)-Mur2Ac(oyl-L-Ala-gamma-D-Glu-L-Lys-D-Ala-D-Ala)](n+1)-di-trans,octa-cis-undecaprenyl diphosphate + di-trans,octa-cis-undecaprenyl diphosphate + H(+)</text>
        <dbReference type="Rhea" id="RHEA:23708"/>
        <dbReference type="Rhea" id="RHEA-COMP:9602"/>
        <dbReference type="Rhea" id="RHEA-COMP:9603"/>
        <dbReference type="ChEBI" id="CHEBI:15378"/>
        <dbReference type="ChEBI" id="CHEBI:58405"/>
        <dbReference type="ChEBI" id="CHEBI:60033"/>
        <dbReference type="ChEBI" id="CHEBI:78435"/>
        <dbReference type="EC" id="2.4.99.28"/>
    </reaction>
</comment>
<keyword evidence="14" id="KW-0378">Hydrolase</keyword>
<keyword evidence="8" id="KW-0997">Cell inner membrane</keyword>
<dbReference type="InterPro" id="IPR012338">
    <property type="entry name" value="Beta-lactam/transpept-like"/>
</dbReference>
<keyword evidence="21" id="KW-0511">Multifunctional enzyme</keyword>
<evidence type="ECO:0000256" key="11">
    <source>
        <dbReference type="ARBA" id="ARBA00022676"/>
    </source>
</evidence>
<evidence type="ECO:0000256" key="10">
    <source>
        <dbReference type="ARBA" id="ARBA00022670"/>
    </source>
</evidence>
<evidence type="ECO:0000256" key="4">
    <source>
        <dbReference type="ARBA" id="ARBA00007739"/>
    </source>
</evidence>
<dbReference type="PANTHER" id="PTHR32282">
    <property type="entry name" value="BINDING PROTEIN TRANSPEPTIDASE, PUTATIVE-RELATED"/>
    <property type="match status" value="1"/>
</dbReference>
<evidence type="ECO:0000259" key="28">
    <source>
        <dbReference type="Pfam" id="PF00912"/>
    </source>
</evidence>
<comment type="subcellular location">
    <subcellularLocation>
        <location evidence="1">Cell inner membrane</location>
        <topology evidence="1">Single-pass type II membrane protein</topology>
    </subcellularLocation>
</comment>
<keyword evidence="16" id="KW-0735">Signal-anchor</keyword>
<dbReference type="InterPro" id="IPR036950">
    <property type="entry name" value="PBP_transglycosylase"/>
</dbReference>
<feature type="region of interest" description="Disordered" evidence="26">
    <location>
        <begin position="792"/>
        <end position="832"/>
    </location>
</feature>
<keyword evidence="18" id="KW-1133">Transmembrane helix</keyword>
<proteinExistence type="inferred from homology"/>
<keyword evidence="11" id="KW-0328">Glycosyltransferase</keyword>
<evidence type="ECO:0000256" key="24">
    <source>
        <dbReference type="ARBA" id="ARBA00044770"/>
    </source>
</evidence>
<sequence>MSERAAPTGRSPRPRRLRWVWRIGLALLLLLALGAGAAAFAWASLHARYSRGLPGLPSLAGWRPPVVTELVSADGQLAGELFVENREVVPFDRIPRRLVQAFIASEDQHFFEHHGVDWQGTLRAALNTYVLRRGVQGGSTLTQQTAKALLISQEGFAEGSRRTLGRKLREFILAQRLEAAFTKDEILWLYLNGVFLGHHSYGVQAAARNYFHKDVSELTLAEASLLAGLPQAPTRYSPFAHPEAAAARRRYVLRRMVEDGYATEAERAEAEAEAVKVFPLRDLFREEAPFYSEQLRQLAAQRWGDDRVLKDGLRVEAAMDLEDQRAARAALLHGLMEVDHRQGWYGPVARVSGAERAALSKRIAQAFPDPAPGDYLVGIVDRVDDAEGLVRVDVGGREGILPIAGMRWARSPNPTVSYPGALLTKPSKALAAGDVVAVRRRTRKELQAEETGKARAAVPEATLLLSLEQEPKLQGALVSVDPWSGYVLAMVGGYDFDASEFNRAMQACRQPGSAFKPVVYTAAVEKLDYTPATLLTDAPMVLRDETTGQAWKPENYGSAFKGDVTLRDALVHSMNIPAVKTAAALGGEQLAAWAKTLGLQSPVKPELGSALGSSCVTPFELANVYALLDRYGEKGRSTLVKRVLDRDGRVLEDHADWRDPWVPLGERLAAAVAEVERPRERVMDERTAYIVVHLMQEVATVGTGAQAARLGKPAAGKTGTTNDSFDTWFMGFTRDVVGAVWFGYDQNEQPLGRYETGGRAALPTWLAYMQAALADRPQPEFPVPEGIVEVPIDPLTGKASPGGVVEPFKEGTEPKDDQGGSPRVEVQDLFSQ</sequence>
<keyword evidence="13" id="KW-0812">Transmembrane</keyword>
<evidence type="ECO:0000256" key="8">
    <source>
        <dbReference type="ARBA" id="ARBA00022519"/>
    </source>
</evidence>
<evidence type="ECO:0000256" key="25">
    <source>
        <dbReference type="ARBA" id="ARBA00049902"/>
    </source>
</evidence>
<evidence type="ECO:0000256" key="14">
    <source>
        <dbReference type="ARBA" id="ARBA00022801"/>
    </source>
</evidence>
<protein>
    <recommendedName>
        <fullName evidence="6">Penicillin-binding protein 1A</fullName>
        <ecNumber evidence="24">2.4.99.28</ecNumber>
        <ecNumber evidence="5">3.4.16.4</ecNumber>
    </recommendedName>
</protein>
<reference evidence="31" key="1">
    <citation type="journal article" date="2022" name="Int. J. Syst. Evol. Microbiol.">
        <title>Anaeromyxobacter oryzae sp. nov., Anaeromyxobacter diazotrophicus sp. nov. and Anaeromyxobacter paludicola sp. nov., isolated from paddy soils.</title>
        <authorList>
            <person name="Itoh H."/>
            <person name="Xu Z."/>
            <person name="Mise K."/>
            <person name="Masuda Y."/>
            <person name="Ushijima N."/>
            <person name="Hayakawa C."/>
            <person name="Shiratori Y."/>
            <person name="Senoo K."/>
        </authorList>
    </citation>
    <scope>NUCLEOTIDE SEQUENCE [LARGE SCALE GENOMIC DNA]</scope>
    <source>
        <strain evidence="31">Red630</strain>
    </source>
</reference>
<evidence type="ECO:0000256" key="6">
    <source>
        <dbReference type="ARBA" id="ARBA00018638"/>
    </source>
</evidence>
<dbReference type="InterPro" id="IPR031376">
    <property type="entry name" value="PCB_OB"/>
</dbReference>
<evidence type="ECO:0000256" key="26">
    <source>
        <dbReference type="SAM" id="MobiDB-lite"/>
    </source>
</evidence>
<dbReference type="NCBIfam" id="TIGR02074">
    <property type="entry name" value="PBP_1a_fam"/>
    <property type="match status" value="1"/>
</dbReference>
<evidence type="ECO:0000256" key="2">
    <source>
        <dbReference type="ARBA" id="ARBA00004752"/>
    </source>
</evidence>
<feature type="domain" description="Penicillin-binding protein OB-like" evidence="29">
    <location>
        <begin position="344"/>
        <end position="471"/>
    </location>
</feature>
<evidence type="ECO:0000256" key="17">
    <source>
        <dbReference type="ARBA" id="ARBA00022984"/>
    </source>
</evidence>
<keyword evidence="9" id="KW-0121">Carboxypeptidase</keyword>
<dbReference type="PANTHER" id="PTHR32282:SF27">
    <property type="entry name" value="PENICILLIN-BINDING PROTEIN 1A"/>
    <property type="match status" value="1"/>
</dbReference>
<comment type="pathway">
    <text evidence="2">Cell wall biogenesis; peptidoglycan biosynthesis.</text>
</comment>
<name>A0ABN6NCQ5_9BACT</name>
<keyword evidence="20" id="KW-0046">Antibiotic resistance</keyword>
<keyword evidence="7" id="KW-1003">Cell membrane</keyword>
<keyword evidence="19" id="KW-0472">Membrane</keyword>
<dbReference type="Pfam" id="PF00912">
    <property type="entry name" value="Transgly"/>
    <property type="match status" value="1"/>
</dbReference>
<evidence type="ECO:0000256" key="7">
    <source>
        <dbReference type="ARBA" id="ARBA00022475"/>
    </source>
</evidence>
<evidence type="ECO:0000256" key="13">
    <source>
        <dbReference type="ARBA" id="ARBA00022692"/>
    </source>
</evidence>
<dbReference type="Gene3D" id="1.10.3810.10">
    <property type="entry name" value="Biosynthetic peptidoglycan transglycosylase-like"/>
    <property type="match status" value="1"/>
</dbReference>
<dbReference type="Pfam" id="PF00905">
    <property type="entry name" value="Transpeptidase"/>
    <property type="match status" value="1"/>
</dbReference>
<comment type="similarity">
    <text evidence="3">In the C-terminal section; belongs to the transpeptidase family.</text>
</comment>
<keyword evidence="12" id="KW-0808">Transferase</keyword>
<dbReference type="Gene3D" id="3.40.710.10">
    <property type="entry name" value="DD-peptidase/beta-lactamase superfamily"/>
    <property type="match status" value="1"/>
</dbReference>
<feature type="domain" description="Penicillin-binding protein transpeptidase" evidence="27">
    <location>
        <begin position="475"/>
        <end position="757"/>
    </location>
</feature>
<dbReference type="SUPFAM" id="SSF56601">
    <property type="entry name" value="beta-lactamase/transpeptidase-like"/>
    <property type="match status" value="1"/>
</dbReference>
<evidence type="ECO:0000256" key="3">
    <source>
        <dbReference type="ARBA" id="ARBA00007090"/>
    </source>
</evidence>
<dbReference type="RefSeq" id="WP_248342048.1">
    <property type="nucleotide sequence ID" value="NZ_AP025592.1"/>
</dbReference>
<gene>
    <name evidence="30" type="primary">mrcA</name>
    <name evidence="30" type="ORF">AMPC_28610</name>
</gene>
<dbReference type="Pfam" id="PF17092">
    <property type="entry name" value="PCB_OB"/>
    <property type="match status" value="1"/>
</dbReference>
<evidence type="ECO:0000259" key="27">
    <source>
        <dbReference type="Pfam" id="PF00905"/>
    </source>
</evidence>
<evidence type="ECO:0000256" key="12">
    <source>
        <dbReference type="ARBA" id="ARBA00022679"/>
    </source>
</evidence>
<feature type="compositionally biased region" description="Basic and acidic residues" evidence="26">
    <location>
        <begin position="807"/>
        <end position="818"/>
    </location>
</feature>
<evidence type="ECO:0000256" key="20">
    <source>
        <dbReference type="ARBA" id="ARBA00023251"/>
    </source>
</evidence>
<dbReference type="Proteomes" id="UP001162734">
    <property type="component" value="Chromosome"/>
</dbReference>
<evidence type="ECO:0000256" key="9">
    <source>
        <dbReference type="ARBA" id="ARBA00022645"/>
    </source>
</evidence>
<evidence type="ECO:0000256" key="18">
    <source>
        <dbReference type="ARBA" id="ARBA00022989"/>
    </source>
</evidence>
<evidence type="ECO:0000256" key="23">
    <source>
        <dbReference type="ARBA" id="ARBA00034000"/>
    </source>
</evidence>
<feature type="domain" description="Glycosyl transferase family 51" evidence="28">
    <location>
        <begin position="77"/>
        <end position="256"/>
    </location>
</feature>
<evidence type="ECO:0000256" key="16">
    <source>
        <dbReference type="ARBA" id="ARBA00022968"/>
    </source>
</evidence>
<evidence type="ECO:0000256" key="5">
    <source>
        <dbReference type="ARBA" id="ARBA00012448"/>
    </source>
</evidence>
<dbReference type="Gene3D" id="2.40.50.140">
    <property type="entry name" value="Nucleic acid-binding proteins"/>
    <property type="match status" value="1"/>
</dbReference>
<dbReference type="EC" id="3.4.16.4" evidence="5"/>
<comment type="catalytic activity">
    <reaction evidence="23">
        <text>Preferential cleavage: (Ac)2-L-Lys-D-Ala-|-D-Ala. Also transpeptidation of peptidyl-alanyl moieties that are N-acyl substituents of D-alanine.</text>
        <dbReference type="EC" id="3.4.16.4"/>
    </reaction>
</comment>
<comment type="similarity">
    <text evidence="4">In the N-terminal section; belongs to the glycosyltransferase 51 family.</text>
</comment>
<dbReference type="EC" id="2.4.99.28" evidence="24"/>
<evidence type="ECO:0000256" key="22">
    <source>
        <dbReference type="ARBA" id="ARBA00023316"/>
    </source>
</evidence>
<evidence type="ECO:0000256" key="19">
    <source>
        <dbReference type="ARBA" id="ARBA00023136"/>
    </source>
</evidence>
<keyword evidence="17" id="KW-0573">Peptidoglycan synthesis</keyword>
<organism evidence="30 31">
    <name type="scientific">Anaeromyxobacter paludicola</name>
    <dbReference type="NCBI Taxonomy" id="2918171"/>
    <lineage>
        <taxon>Bacteria</taxon>
        <taxon>Pseudomonadati</taxon>
        <taxon>Myxococcota</taxon>
        <taxon>Myxococcia</taxon>
        <taxon>Myxococcales</taxon>
        <taxon>Cystobacterineae</taxon>
        <taxon>Anaeromyxobacteraceae</taxon>
        <taxon>Anaeromyxobacter</taxon>
    </lineage>
</organism>
<dbReference type="EMBL" id="AP025592">
    <property type="protein sequence ID" value="BDG09748.1"/>
    <property type="molecule type" value="Genomic_DNA"/>
</dbReference>
<keyword evidence="15" id="KW-0133">Cell shape</keyword>
<evidence type="ECO:0000256" key="21">
    <source>
        <dbReference type="ARBA" id="ARBA00023268"/>
    </source>
</evidence>
<keyword evidence="22" id="KW-0961">Cell wall biogenesis/degradation</keyword>
<dbReference type="InterPro" id="IPR001264">
    <property type="entry name" value="Glyco_trans_51"/>
</dbReference>
<dbReference type="InterPro" id="IPR012340">
    <property type="entry name" value="NA-bd_OB-fold"/>
</dbReference>
<evidence type="ECO:0000313" key="31">
    <source>
        <dbReference type="Proteomes" id="UP001162734"/>
    </source>
</evidence>
<dbReference type="SUPFAM" id="SSF53955">
    <property type="entry name" value="Lysozyme-like"/>
    <property type="match status" value="1"/>
</dbReference>
<evidence type="ECO:0000259" key="29">
    <source>
        <dbReference type="Pfam" id="PF17092"/>
    </source>
</evidence>
<dbReference type="InterPro" id="IPR001460">
    <property type="entry name" value="PCN-bd_Tpept"/>
</dbReference>
<dbReference type="InterPro" id="IPR050396">
    <property type="entry name" value="Glycosyltr_51/Transpeptidase"/>
</dbReference>
<evidence type="ECO:0000313" key="30">
    <source>
        <dbReference type="EMBL" id="BDG09748.1"/>
    </source>
</evidence>